<feature type="region of interest" description="Disordered" evidence="5">
    <location>
        <begin position="558"/>
        <end position="597"/>
    </location>
</feature>
<dbReference type="SUPFAM" id="SSF53335">
    <property type="entry name" value="S-adenosyl-L-methionine-dependent methyltransferases"/>
    <property type="match status" value="1"/>
</dbReference>
<reference evidence="6 7" key="1">
    <citation type="submission" date="2024-01" db="EMBL/GenBank/DDBJ databases">
        <title>Genome assemblies of Stephania.</title>
        <authorList>
            <person name="Yang L."/>
        </authorList>
    </citation>
    <scope>NUCLEOTIDE SEQUENCE [LARGE SCALE GENOMIC DNA]</scope>
    <source>
        <strain evidence="6">QJT</strain>
        <tissue evidence="6">Leaf</tissue>
    </source>
</reference>
<dbReference type="GO" id="GO:0008168">
    <property type="term" value="F:methyltransferase activity"/>
    <property type="evidence" value="ECO:0007669"/>
    <property type="project" value="UniProtKB-KW"/>
</dbReference>
<keyword evidence="7" id="KW-1185">Reference proteome</keyword>
<dbReference type="GO" id="GO:0032259">
    <property type="term" value="P:methylation"/>
    <property type="evidence" value="ECO:0007669"/>
    <property type="project" value="UniProtKB-KW"/>
</dbReference>
<organism evidence="6 7">
    <name type="scientific">Stephania japonica</name>
    <dbReference type="NCBI Taxonomy" id="461633"/>
    <lineage>
        <taxon>Eukaryota</taxon>
        <taxon>Viridiplantae</taxon>
        <taxon>Streptophyta</taxon>
        <taxon>Embryophyta</taxon>
        <taxon>Tracheophyta</taxon>
        <taxon>Spermatophyta</taxon>
        <taxon>Magnoliopsida</taxon>
        <taxon>Ranunculales</taxon>
        <taxon>Menispermaceae</taxon>
        <taxon>Menispermoideae</taxon>
        <taxon>Cissampelideae</taxon>
        <taxon>Stephania</taxon>
    </lineage>
</organism>
<dbReference type="InterPro" id="IPR029063">
    <property type="entry name" value="SAM-dependent_MTases_sf"/>
</dbReference>
<evidence type="ECO:0000256" key="5">
    <source>
        <dbReference type="SAM" id="MobiDB-lite"/>
    </source>
</evidence>
<evidence type="ECO:0000313" key="7">
    <source>
        <dbReference type="Proteomes" id="UP001417504"/>
    </source>
</evidence>
<dbReference type="PANTHER" id="PTHR43832:SF1">
    <property type="entry name" value="S-ADENOSYL-L-METHIONINE-DEPENDENT METHYLTRANSFERASES SUPERFAMILY PROTEIN"/>
    <property type="match status" value="1"/>
</dbReference>
<dbReference type="EMBL" id="JBBNAE010000011">
    <property type="protein sequence ID" value="KAK9085485.1"/>
    <property type="molecule type" value="Genomic_DNA"/>
</dbReference>
<protein>
    <submittedName>
        <fullName evidence="6">Uncharacterized protein</fullName>
    </submittedName>
</protein>
<dbReference type="Gene3D" id="3.40.50.150">
    <property type="entry name" value="Vaccinia Virus protein VP39"/>
    <property type="match status" value="1"/>
</dbReference>
<gene>
    <name evidence="6" type="ORF">Sjap_025896</name>
</gene>
<accession>A0AAP0HJY9</accession>
<dbReference type="CDD" id="cd02440">
    <property type="entry name" value="AdoMet_MTases"/>
    <property type="match status" value="1"/>
</dbReference>
<dbReference type="AlphaFoldDB" id="A0AAP0HJY9"/>
<feature type="compositionally biased region" description="Polar residues" evidence="5">
    <location>
        <begin position="579"/>
        <end position="591"/>
    </location>
</feature>
<dbReference type="Pfam" id="PF02353">
    <property type="entry name" value="CMAS"/>
    <property type="match status" value="1"/>
</dbReference>
<dbReference type="Proteomes" id="UP001417504">
    <property type="component" value="Unassembled WGS sequence"/>
</dbReference>
<keyword evidence="3" id="KW-0808">Transferase</keyword>
<evidence type="ECO:0000313" key="6">
    <source>
        <dbReference type="EMBL" id="KAK9085485.1"/>
    </source>
</evidence>
<comment type="caution">
    <text evidence="6">The sequence shown here is derived from an EMBL/GenBank/DDBJ whole genome shotgun (WGS) entry which is preliminary data.</text>
</comment>
<evidence type="ECO:0000256" key="2">
    <source>
        <dbReference type="ARBA" id="ARBA00022603"/>
    </source>
</evidence>
<dbReference type="Gene3D" id="3.40.462.20">
    <property type="match status" value="1"/>
</dbReference>
<evidence type="ECO:0000256" key="4">
    <source>
        <dbReference type="ARBA" id="ARBA00022691"/>
    </source>
</evidence>
<keyword evidence="4" id="KW-0949">S-adenosyl-L-methionine</keyword>
<dbReference type="FunFam" id="3.40.50.150:FF:000554">
    <property type="entry name" value="Cation-transporting ATPase"/>
    <property type="match status" value="1"/>
</dbReference>
<name>A0AAP0HJY9_9MAGN</name>
<sequence>MTPGERYHHDDQLVGRKNDKKEDVGELMKSLELGQVPDDEIRRLIRIQLDKRLRWGYSRSFEQQTADVVNFAHSLCKMRISTEMAIDTLDAQMYEVPISFLKLMFGSTLKESCCYFKDDSVTLDEAEIAMLDLYCERSQIKDGHRVLDIACGPGALTMHIARKYKNCHVIGITMSATQKEFIEEQCKIHNLTNVEIKIADITTHEMEDKYDRVIVVELLEHLKNYELLLRKISNWMTPDGLFFIEHHCHKTFAYPYEPFDEDDSFTEFFFPAGTLTILSANLQLYFQDDVAVVNQWILSGKHNSRTQELWLKNIDDNAEAVKKILESHTGSEEAAIKQFNYWRGVNLLGIELFGYVLETYGARYVLETYGARCKWNIEIRHQIFWVIEKKDYEKGLKSEATMRIEQVFPELGITTDEYHEISSEASPLPHRKGTLMMVEYIVAWNMDEVLESDKFLSWLNELYEYVGQFIDDVPRVSQATWDPYSDIRVDDDNAEIAFYTGTIKFLSIVEPYQHDRRTLDIMLKWGSLPLGEADMTSAFKMTNDMLMHLTGKGKGALSVTTTSGRNKPARTFEHDSHAIKSQSYTNVNESGPSKRRE</sequence>
<evidence type="ECO:0000256" key="3">
    <source>
        <dbReference type="ARBA" id="ARBA00022679"/>
    </source>
</evidence>
<evidence type="ECO:0000256" key="1">
    <source>
        <dbReference type="ARBA" id="ARBA00010815"/>
    </source>
</evidence>
<comment type="similarity">
    <text evidence="1">Belongs to the CFA/CMAS family.</text>
</comment>
<keyword evidence="2" id="KW-0489">Methyltransferase</keyword>
<dbReference type="PANTHER" id="PTHR43832">
    <property type="match status" value="1"/>
</dbReference>
<proteinExistence type="inferred from homology"/>